<dbReference type="AlphaFoldDB" id="A0A7J7I727"/>
<accession>A0A7J7I727</accession>
<name>A0A7J7I727_CAMSI</name>
<organism evidence="1 2">
    <name type="scientific">Camellia sinensis</name>
    <name type="common">Tea plant</name>
    <name type="synonym">Thea sinensis</name>
    <dbReference type="NCBI Taxonomy" id="4442"/>
    <lineage>
        <taxon>Eukaryota</taxon>
        <taxon>Viridiplantae</taxon>
        <taxon>Streptophyta</taxon>
        <taxon>Embryophyta</taxon>
        <taxon>Tracheophyta</taxon>
        <taxon>Spermatophyta</taxon>
        <taxon>Magnoliopsida</taxon>
        <taxon>eudicotyledons</taxon>
        <taxon>Gunneridae</taxon>
        <taxon>Pentapetalae</taxon>
        <taxon>asterids</taxon>
        <taxon>Ericales</taxon>
        <taxon>Theaceae</taxon>
        <taxon>Camellia</taxon>
    </lineage>
</organism>
<dbReference type="EMBL" id="JACBKZ010000001">
    <property type="protein sequence ID" value="KAF5960184.1"/>
    <property type="molecule type" value="Genomic_DNA"/>
</dbReference>
<proteinExistence type="predicted"/>
<reference evidence="1 2" key="2">
    <citation type="submission" date="2020-07" db="EMBL/GenBank/DDBJ databases">
        <title>Genome assembly of wild tea tree DASZ reveals pedigree and selection history of tea varieties.</title>
        <authorList>
            <person name="Zhang W."/>
        </authorList>
    </citation>
    <scope>NUCLEOTIDE SEQUENCE [LARGE SCALE GENOMIC DNA]</scope>
    <source>
        <strain evidence="2">cv. G240</strain>
        <tissue evidence="1">Leaf</tissue>
    </source>
</reference>
<protein>
    <submittedName>
        <fullName evidence="1">Uncharacterized protein</fullName>
    </submittedName>
</protein>
<sequence>MNVVAEPITIKSIPKFSPNHYAVSIHKIAKHCQAFTIAITDEINLAVQYNQAVDDEI</sequence>
<comment type="caution">
    <text evidence="1">The sequence shown here is derived from an EMBL/GenBank/DDBJ whole genome shotgun (WGS) entry which is preliminary data.</text>
</comment>
<evidence type="ECO:0000313" key="2">
    <source>
        <dbReference type="Proteomes" id="UP000593564"/>
    </source>
</evidence>
<dbReference type="Proteomes" id="UP000593564">
    <property type="component" value="Unassembled WGS sequence"/>
</dbReference>
<evidence type="ECO:0000313" key="1">
    <source>
        <dbReference type="EMBL" id="KAF5960184.1"/>
    </source>
</evidence>
<keyword evidence="2" id="KW-1185">Reference proteome</keyword>
<reference evidence="2" key="1">
    <citation type="journal article" date="2020" name="Nat. Commun.">
        <title>Genome assembly of wild tea tree DASZ reveals pedigree and selection history of tea varieties.</title>
        <authorList>
            <person name="Zhang W."/>
            <person name="Zhang Y."/>
            <person name="Qiu H."/>
            <person name="Guo Y."/>
            <person name="Wan H."/>
            <person name="Zhang X."/>
            <person name="Scossa F."/>
            <person name="Alseekh S."/>
            <person name="Zhang Q."/>
            <person name="Wang P."/>
            <person name="Xu L."/>
            <person name="Schmidt M.H."/>
            <person name="Jia X."/>
            <person name="Li D."/>
            <person name="Zhu A."/>
            <person name="Guo F."/>
            <person name="Chen W."/>
            <person name="Ni D."/>
            <person name="Usadel B."/>
            <person name="Fernie A.R."/>
            <person name="Wen W."/>
        </authorList>
    </citation>
    <scope>NUCLEOTIDE SEQUENCE [LARGE SCALE GENOMIC DNA]</scope>
    <source>
        <strain evidence="2">cv. G240</strain>
    </source>
</reference>
<gene>
    <name evidence="1" type="ORF">HYC85_001393</name>
</gene>